<name>A0ABP5ENE9_9MICO</name>
<evidence type="ECO:0000256" key="1">
    <source>
        <dbReference type="ARBA" id="ARBA00004418"/>
    </source>
</evidence>
<comment type="subcellular location">
    <subcellularLocation>
        <location evidence="1">Periplasm</location>
    </subcellularLocation>
</comment>
<dbReference type="Proteomes" id="UP001500755">
    <property type="component" value="Unassembled WGS sequence"/>
</dbReference>
<keyword evidence="7" id="KW-1185">Reference proteome</keyword>
<protein>
    <submittedName>
        <fullName evidence="6">Extracellular solute-binding protein</fullName>
    </submittedName>
</protein>
<evidence type="ECO:0000256" key="2">
    <source>
        <dbReference type="ARBA" id="ARBA00022448"/>
    </source>
</evidence>
<feature type="signal peptide" evidence="5">
    <location>
        <begin position="1"/>
        <end position="27"/>
    </location>
</feature>
<sequence length="369" mass="39494">MKKRLQTLAVLGAGAVLLTGCMQGGEAAEVDPAAFADPVAGEVPEGSLEGTSMTFVSWGGGFQNVQEEAFSTPFAETTGATLLSDGPTDMAKLQAQVEAGHVSWDVVNAAPNYATAHCDTLFEKLDYDLIDVSKIPEGMPQGECYVPSLSYSYTFFYDADTYGDNPPTGWQDFFDTEKFPGTRGIDGRATPTGGTYEAALLADGVAPEDLYPLDTARAIDAFRSIDDSLVFWTSGAEQTQMIQGGEVDMIMGWSGRVFEANQSGTNFAPVWNQGFMANDSFSIAKGSKNVTAAHAYINFALGEAQQAQMAEGSSYSPVNTDSEPALSPEAQEFNVARPEVVEQSLTANPEYWGPNLDQLSADWQAFINS</sequence>
<evidence type="ECO:0000313" key="6">
    <source>
        <dbReference type="EMBL" id="GAA2002765.1"/>
    </source>
</evidence>
<evidence type="ECO:0000256" key="4">
    <source>
        <dbReference type="ARBA" id="ARBA00022764"/>
    </source>
</evidence>
<keyword evidence="3 5" id="KW-0732">Signal</keyword>
<dbReference type="Pfam" id="PF13416">
    <property type="entry name" value="SBP_bac_8"/>
    <property type="match status" value="1"/>
</dbReference>
<keyword evidence="4" id="KW-0574">Periplasm</keyword>
<dbReference type="InterPro" id="IPR006059">
    <property type="entry name" value="SBP"/>
</dbReference>
<evidence type="ECO:0000256" key="3">
    <source>
        <dbReference type="ARBA" id="ARBA00022729"/>
    </source>
</evidence>
<evidence type="ECO:0000313" key="7">
    <source>
        <dbReference type="Proteomes" id="UP001500755"/>
    </source>
</evidence>
<dbReference type="Gene3D" id="3.40.190.10">
    <property type="entry name" value="Periplasmic binding protein-like II"/>
    <property type="match status" value="2"/>
</dbReference>
<comment type="caution">
    <text evidence="6">The sequence shown here is derived from an EMBL/GenBank/DDBJ whole genome shotgun (WGS) entry which is preliminary data.</text>
</comment>
<feature type="chain" id="PRO_5047087447" evidence="5">
    <location>
        <begin position="28"/>
        <end position="369"/>
    </location>
</feature>
<dbReference type="RefSeq" id="WP_344307453.1">
    <property type="nucleotide sequence ID" value="NZ_BAAANO010000008.1"/>
</dbReference>
<dbReference type="PANTHER" id="PTHR30006">
    <property type="entry name" value="THIAMINE-BINDING PERIPLASMIC PROTEIN-RELATED"/>
    <property type="match status" value="1"/>
</dbReference>
<dbReference type="EMBL" id="BAAANO010000008">
    <property type="protein sequence ID" value="GAA2002765.1"/>
    <property type="molecule type" value="Genomic_DNA"/>
</dbReference>
<dbReference type="PANTHER" id="PTHR30006:SF3">
    <property type="entry name" value="THIAMINE-BINDING PERIPLASMIC PROTEIN"/>
    <property type="match status" value="1"/>
</dbReference>
<keyword evidence="2" id="KW-0813">Transport</keyword>
<dbReference type="CDD" id="cd13589">
    <property type="entry name" value="PBP2_polyamine_RpCGA009"/>
    <property type="match status" value="1"/>
</dbReference>
<dbReference type="SUPFAM" id="SSF53850">
    <property type="entry name" value="Periplasmic binding protein-like II"/>
    <property type="match status" value="1"/>
</dbReference>
<accession>A0ABP5ENE9</accession>
<reference evidence="7" key="1">
    <citation type="journal article" date="2019" name="Int. J. Syst. Evol. Microbiol.">
        <title>The Global Catalogue of Microorganisms (GCM) 10K type strain sequencing project: providing services to taxonomists for standard genome sequencing and annotation.</title>
        <authorList>
            <consortium name="The Broad Institute Genomics Platform"/>
            <consortium name="The Broad Institute Genome Sequencing Center for Infectious Disease"/>
            <person name="Wu L."/>
            <person name="Ma J."/>
        </authorList>
    </citation>
    <scope>NUCLEOTIDE SEQUENCE [LARGE SCALE GENOMIC DNA]</scope>
    <source>
        <strain evidence="7">JCM 14546</strain>
    </source>
</reference>
<organism evidence="6 7">
    <name type="scientific">Brevibacterium samyangense</name>
    <dbReference type="NCBI Taxonomy" id="366888"/>
    <lineage>
        <taxon>Bacteria</taxon>
        <taxon>Bacillati</taxon>
        <taxon>Actinomycetota</taxon>
        <taxon>Actinomycetes</taxon>
        <taxon>Micrococcales</taxon>
        <taxon>Brevibacteriaceae</taxon>
        <taxon>Brevibacterium</taxon>
    </lineage>
</organism>
<proteinExistence type="predicted"/>
<evidence type="ECO:0000256" key="5">
    <source>
        <dbReference type="SAM" id="SignalP"/>
    </source>
</evidence>
<dbReference type="PROSITE" id="PS51257">
    <property type="entry name" value="PROKAR_LIPOPROTEIN"/>
    <property type="match status" value="1"/>
</dbReference>
<gene>
    <name evidence="6" type="ORF">GCM10009755_09560</name>
</gene>